<comment type="caution">
    <text evidence="1">The sequence shown here is derived from an EMBL/GenBank/DDBJ whole genome shotgun (WGS) entry which is preliminary data.</text>
</comment>
<sequence>MELVTLAATLATLFFSEALKEGGKTLGKEVSERTAQLVTSVRNKFKSSGTEGLLVRAEKQPSESNIALVEAELVAQIEEDPSFATQLQDLVQQLQAAGVVRQVMASGLDLSGDLEAGDLTQRSTQAGAVDQVMLADVKAQNIKLGNLTQDS</sequence>
<evidence type="ECO:0000313" key="1">
    <source>
        <dbReference type="EMBL" id="MBW4661892.1"/>
    </source>
</evidence>
<protein>
    <submittedName>
        <fullName evidence="1">Uncharacterized protein</fullName>
    </submittedName>
</protein>
<reference evidence="1" key="2">
    <citation type="journal article" date="2022" name="Microbiol. Resour. Announc.">
        <title>Metagenome Sequencing to Explore Phylogenomics of Terrestrial Cyanobacteria.</title>
        <authorList>
            <person name="Ward R.D."/>
            <person name="Stajich J.E."/>
            <person name="Johansen J.R."/>
            <person name="Huntemann M."/>
            <person name="Clum A."/>
            <person name="Foster B."/>
            <person name="Foster B."/>
            <person name="Roux S."/>
            <person name="Palaniappan K."/>
            <person name="Varghese N."/>
            <person name="Mukherjee S."/>
            <person name="Reddy T.B.K."/>
            <person name="Daum C."/>
            <person name="Copeland A."/>
            <person name="Chen I.A."/>
            <person name="Ivanova N.N."/>
            <person name="Kyrpides N.C."/>
            <person name="Shapiro N."/>
            <person name="Eloe-Fadrosh E.A."/>
            <person name="Pietrasiak N."/>
        </authorList>
    </citation>
    <scope>NUCLEOTIDE SEQUENCE</scope>
    <source>
        <strain evidence="1">UHER 2000/2452</strain>
    </source>
</reference>
<dbReference type="EMBL" id="JAHHHD010000049">
    <property type="protein sequence ID" value="MBW4661892.1"/>
    <property type="molecule type" value="Genomic_DNA"/>
</dbReference>
<dbReference type="Proteomes" id="UP000757435">
    <property type="component" value="Unassembled WGS sequence"/>
</dbReference>
<name>A0A951QFE3_9CYAN</name>
<accession>A0A951QFE3</accession>
<gene>
    <name evidence="1" type="ORF">KME15_24770</name>
</gene>
<dbReference type="AlphaFoldDB" id="A0A951QFE3"/>
<evidence type="ECO:0000313" key="2">
    <source>
        <dbReference type="Proteomes" id="UP000757435"/>
    </source>
</evidence>
<proteinExistence type="predicted"/>
<reference evidence="1" key="1">
    <citation type="submission" date="2021-05" db="EMBL/GenBank/DDBJ databases">
        <authorList>
            <person name="Pietrasiak N."/>
            <person name="Ward R."/>
            <person name="Stajich J.E."/>
            <person name="Kurbessoian T."/>
        </authorList>
    </citation>
    <scope>NUCLEOTIDE SEQUENCE</scope>
    <source>
        <strain evidence="1">UHER 2000/2452</strain>
    </source>
</reference>
<organism evidence="1 2">
    <name type="scientific">Drouetiella hepatica Uher 2000/2452</name>
    <dbReference type="NCBI Taxonomy" id="904376"/>
    <lineage>
        <taxon>Bacteria</taxon>
        <taxon>Bacillati</taxon>
        <taxon>Cyanobacteriota</taxon>
        <taxon>Cyanophyceae</taxon>
        <taxon>Oculatellales</taxon>
        <taxon>Oculatellaceae</taxon>
        <taxon>Drouetiella</taxon>
    </lineage>
</organism>